<dbReference type="InterPro" id="IPR027124">
    <property type="entry name" value="Swc5/CFDP1/2"/>
</dbReference>
<sequence length="127" mass="14250">MAVMLVVGGLTLSLISAYAPQVGLGKEVKRQFWDDLDEVVRSIPRTEKIFIGRDFNDRANVGRYDDVHGGFGFGGRNKGELGSNSGDKKLYRLAKVRKRKARDLDQVKCIKDEDDIALMKDAHIRGR</sequence>
<organism evidence="2">
    <name type="scientific">Nicotiana tabacum</name>
    <name type="common">Common tobacco</name>
    <dbReference type="NCBI Taxonomy" id="4097"/>
    <lineage>
        <taxon>Eukaryota</taxon>
        <taxon>Viridiplantae</taxon>
        <taxon>Streptophyta</taxon>
        <taxon>Embryophyta</taxon>
        <taxon>Tracheophyta</taxon>
        <taxon>Spermatophyta</taxon>
        <taxon>Magnoliopsida</taxon>
        <taxon>eudicotyledons</taxon>
        <taxon>Gunneridae</taxon>
        <taxon>Pentapetalae</taxon>
        <taxon>asterids</taxon>
        <taxon>lamiids</taxon>
        <taxon>Solanales</taxon>
        <taxon>Solanaceae</taxon>
        <taxon>Nicotianoideae</taxon>
        <taxon>Nicotianeae</taxon>
        <taxon>Nicotiana</taxon>
    </lineage>
</organism>
<dbReference type="SUPFAM" id="SSF56219">
    <property type="entry name" value="DNase I-like"/>
    <property type="match status" value="1"/>
</dbReference>
<accession>A0A1S3XMW4</accession>
<feature type="signal peptide" evidence="1">
    <location>
        <begin position="1"/>
        <end position="25"/>
    </location>
</feature>
<dbReference type="PaxDb" id="4097-A0A1S3XMW4"/>
<reference evidence="2" key="1">
    <citation type="submission" date="2025-08" db="UniProtKB">
        <authorList>
            <consortium name="RefSeq"/>
        </authorList>
    </citation>
    <scope>IDENTIFICATION</scope>
</reference>
<dbReference type="RefSeq" id="XP_016441169.1">
    <property type="nucleotide sequence ID" value="XM_016585683.1"/>
</dbReference>
<dbReference type="AlphaFoldDB" id="A0A1S3XMW4"/>
<dbReference type="PANTHER" id="PTHR23227">
    <property type="entry name" value="BUCENTAUR RELATED"/>
    <property type="match status" value="1"/>
</dbReference>
<evidence type="ECO:0000256" key="1">
    <source>
        <dbReference type="SAM" id="SignalP"/>
    </source>
</evidence>
<evidence type="ECO:0000313" key="2">
    <source>
        <dbReference type="RefSeq" id="XP_016441169.1"/>
    </source>
</evidence>
<proteinExistence type="predicted"/>
<dbReference type="InterPro" id="IPR036691">
    <property type="entry name" value="Endo/exonu/phosph_ase_sf"/>
</dbReference>
<dbReference type="PANTHER" id="PTHR23227:SF67">
    <property type="entry name" value="CRANIOFACIAL DEVELOPMENT PROTEIN 2-LIKE"/>
    <property type="match status" value="1"/>
</dbReference>
<evidence type="ECO:0008006" key="3">
    <source>
        <dbReference type="Google" id="ProtNLM"/>
    </source>
</evidence>
<gene>
    <name evidence="2" type="primary">LOC107766811</name>
</gene>
<dbReference type="KEGG" id="nta:107766811"/>
<dbReference type="STRING" id="4097.A0A1S3XMW4"/>
<keyword evidence="1" id="KW-0732">Signal</keyword>
<dbReference type="Gene3D" id="3.60.10.10">
    <property type="entry name" value="Endonuclease/exonuclease/phosphatase"/>
    <property type="match status" value="1"/>
</dbReference>
<protein>
    <recommendedName>
        <fullName evidence="3">Craniofacial development protein 2-like</fullName>
    </recommendedName>
</protein>
<feature type="chain" id="PRO_5010363585" description="Craniofacial development protein 2-like" evidence="1">
    <location>
        <begin position="26"/>
        <end position="127"/>
    </location>
</feature>
<dbReference type="OrthoDB" id="418748at2759"/>
<name>A0A1S3XMW4_TOBAC</name>